<protein>
    <submittedName>
        <fullName evidence="3">Uncharacterized protein</fullName>
    </submittedName>
</protein>
<dbReference type="AlphaFoldDB" id="A0A2A2KK21"/>
<dbReference type="PANTHER" id="PTHR13774:SF17">
    <property type="entry name" value="PHENAZINE BIOSYNTHESIS-LIKE DOMAIN-CONTAINING PROTEIN"/>
    <property type="match status" value="1"/>
</dbReference>
<evidence type="ECO:0000256" key="1">
    <source>
        <dbReference type="ARBA" id="ARBA00008270"/>
    </source>
</evidence>
<organism evidence="3 4">
    <name type="scientific">Diploscapter pachys</name>
    <dbReference type="NCBI Taxonomy" id="2018661"/>
    <lineage>
        <taxon>Eukaryota</taxon>
        <taxon>Metazoa</taxon>
        <taxon>Ecdysozoa</taxon>
        <taxon>Nematoda</taxon>
        <taxon>Chromadorea</taxon>
        <taxon>Rhabditida</taxon>
        <taxon>Rhabditina</taxon>
        <taxon>Rhabditomorpha</taxon>
        <taxon>Rhabditoidea</taxon>
        <taxon>Rhabditidae</taxon>
        <taxon>Diploscapter</taxon>
    </lineage>
</organism>
<evidence type="ECO:0000256" key="2">
    <source>
        <dbReference type="ARBA" id="ARBA00023235"/>
    </source>
</evidence>
<dbReference type="GO" id="GO:0016853">
    <property type="term" value="F:isomerase activity"/>
    <property type="evidence" value="ECO:0007669"/>
    <property type="project" value="UniProtKB-KW"/>
</dbReference>
<dbReference type="Gene3D" id="3.10.310.10">
    <property type="entry name" value="Diaminopimelate Epimerase, Chain A, domain 1"/>
    <property type="match status" value="2"/>
</dbReference>
<evidence type="ECO:0000313" key="4">
    <source>
        <dbReference type="Proteomes" id="UP000218231"/>
    </source>
</evidence>
<dbReference type="NCBIfam" id="TIGR00654">
    <property type="entry name" value="PhzF_family"/>
    <property type="match status" value="1"/>
</dbReference>
<keyword evidence="2" id="KW-0413">Isomerase</keyword>
<name>A0A2A2KK21_9BILA</name>
<dbReference type="OrthoDB" id="75169at2759"/>
<reference evidence="3 4" key="1">
    <citation type="journal article" date="2017" name="Curr. Biol.">
        <title>Genome architecture and evolution of a unichromosomal asexual nematode.</title>
        <authorList>
            <person name="Fradin H."/>
            <person name="Zegar C."/>
            <person name="Gutwein M."/>
            <person name="Lucas J."/>
            <person name="Kovtun M."/>
            <person name="Corcoran D."/>
            <person name="Baugh L.R."/>
            <person name="Kiontke K."/>
            <person name="Gunsalus K."/>
            <person name="Fitch D.H."/>
            <person name="Piano F."/>
        </authorList>
    </citation>
    <scope>NUCLEOTIDE SEQUENCE [LARGE SCALE GENOMIC DNA]</scope>
    <source>
        <strain evidence="3">PF1309</strain>
    </source>
</reference>
<dbReference type="Pfam" id="PF02567">
    <property type="entry name" value="PhzC-PhzF"/>
    <property type="match status" value="1"/>
</dbReference>
<evidence type="ECO:0000313" key="3">
    <source>
        <dbReference type="EMBL" id="PAV74169.1"/>
    </source>
</evidence>
<dbReference type="InterPro" id="IPR003719">
    <property type="entry name" value="Phenazine_PhzF-like"/>
</dbReference>
<dbReference type="GO" id="GO:0005737">
    <property type="term" value="C:cytoplasm"/>
    <property type="evidence" value="ECO:0007669"/>
    <property type="project" value="TreeGrafter"/>
</dbReference>
<dbReference type="PANTHER" id="PTHR13774">
    <property type="entry name" value="PHENAZINE BIOSYNTHESIS PROTEIN"/>
    <property type="match status" value="1"/>
</dbReference>
<dbReference type="EMBL" id="LIAE01008393">
    <property type="protein sequence ID" value="PAV74169.1"/>
    <property type="molecule type" value="Genomic_DNA"/>
</dbReference>
<comment type="caution">
    <text evidence="3">The sequence shown here is derived from an EMBL/GenBank/DDBJ whole genome shotgun (WGS) entry which is preliminary data.</text>
</comment>
<sequence length="378" mass="40986">MPAALRVLGNTVPVDAFSSVPFGGNPAAVIPLQQWLPDDVLQRIAEENNLSETAYFVRNGEAFDLRWFTPAVEVDLCGHATLAAAWVLFEQLGEQAEVLRFNTRSGELRVSRNADGLLAMDFPVKQPVAVEIAPGLLEALGLSEARALYRTDDYVLVIDDASLIEGLKPDFVALSSFDVRGIAVTAAGRGFDFVTRWFGPRVGVNEDPVTGSAHTSLAPYWAERLGKNSLRCEQGGARKGQLQCDVPGNGRCHWRAANRPPAISANWPFALCDAGLNLQADPYRRSPMRSVHFPAALLTLGLLAPLSLAWAHGEKPDQVRILQEQLPTNSPGNKAVMLTVSYAPGEASPGHWHPEDLQGRRILVRGSGDGAQRLAQCQ</sequence>
<gene>
    <name evidence="3" type="ORF">WR25_24536</name>
</gene>
<comment type="similarity">
    <text evidence="1">Belongs to the PhzF family.</text>
</comment>
<keyword evidence="4" id="KW-1185">Reference proteome</keyword>
<dbReference type="SUPFAM" id="SSF54506">
    <property type="entry name" value="Diaminopimelate epimerase-like"/>
    <property type="match status" value="1"/>
</dbReference>
<dbReference type="STRING" id="2018661.A0A2A2KK21"/>
<proteinExistence type="inferred from homology"/>
<dbReference type="Proteomes" id="UP000218231">
    <property type="component" value="Unassembled WGS sequence"/>
</dbReference>
<accession>A0A2A2KK21</accession>